<dbReference type="Gramene" id="AET3Gv21257300.5">
    <property type="protein sequence ID" value="AET3Gv21257300.5"/>
    <property type="gene ID" value="AET3Gv21257300"/>
</dbReference>
<dbReference type="AlphaFoldDB" id="A0A453GY99"/>
<dbReference type="InterPro" id="IPR056789">
    <property type="entry name" value="LRR_R13L1-DRL21"/>
</dbReference>
<dbReference type="Gramene" id="AET3Gv21257300.1">
    <property type="protein sequence ID" value="AET3Gv21257300.1"/>
    <property type="gene ID" value="AET3Gv21257300"/>
</dbReference>
<dbReference type="Pfam" id="PF25019">
    <property type="entry name" value="LRR_R13L1-DRL21"/>
    <property type="match status" value="1"/>
</dbReference>
<dbReference type="PANTHER" id="PTHR47186:SF58">
    <property type="entry name" value="NB-ARC DOMAIN-CONTAINING PROTEIN"/>
    <property type="match status" value="1"/>
</dbReference>
<accession>A0A453GY99</accession>
<organism evidence="2 3">
    <name type="scientific">Aegilops tauschii subsp. strangulata</name>
    <name type="common">Goatgrass</name>
    <dbReference type="NCBI Taxonomy" id="200361"/>
    <lineage>
        <taxon>Eukaryota</taxon>
        <taxon>Viridiplantae</taxon>
        <taxon>Streptophyta</taxon>
        <taxon>Embryophyta</taxon>
        <taxon>Tracheophyta</taxon>
        <taxon>Spermatophyta</taxon>
        <taxon>Magnoliopsida</taxon>
        <taxon>Liliopsida</taxon>
        <taxon>Poales</taxon>
        <taxon>Poaceae</taxon>
        <taxon>BOP clade</taxon>
        <taxon>Pooideae</taxon>
        <taxon>Triticodae</taxon>
        <taxon>Triticeae</taxon>
        <taxon>Triticinae</taxon>
        <taxon>Aegilops</taxon>
    </lineage>
</organism>
<reference evidence="2" key="3">
    <citation type="journal article" date="2017" name="Nature">
        <title>Genome sequence of the progenitor of the wheat D genome Aegilops tauschii.</title>
        <authorList>
            <person name="Luo M.C."/>
            <person name="Gu Y.Q."/>
            <person name="Puiu D."/>
            <person name="Wang H."/>
            <person name="Twardziok S.O."/>
            <person name="Deal K.R."/>
            <person name="Huo N."/>
            <person name="Zhu T."/>
            <person name="Wang L."/>
            <person name="Wang Y."/>
            <person name="McGuire P.E."/>
            <person name="Liu S."/>
            <person name="Long H."/>
            <person name="Ramasamy R.K."/>
            <person name="Rodriguez J.C."/>
            <person name="Van S.L."/>
            <person name="Yuan L."/>
            <person name="Wang Z."/>
            <person name="Xia Z."/>
            <person name="Xiao L."/>
            <person name="Anderson O.D."/>
            <person name="Ouyang S."/>
            <person name="Liang Y."/>
            <person name="Zimin A.V."/>
            <person name="Pertea G."/>
            <person name="Qi P."/>
            <person name="Bennetzen J.L."/>
            <person name="Dai X."/>
            <person name="Dawson M.W."/>
            <person name="Muller H.G."/>
            <person name="Kugler K."/>
            <person name="Rivarola-Duarte L."/>
            <person name="Spannagl M."/>
            <person name="Mayer K.F.X."/>
            <person name="Lu F.H."/>
            <person name="Bevan M.W."/>
            <person name="Leroy P."/>
            <person name="Li P."/>
            <person name="You F.M."/>
            <person name="Sun Q."/>
            <person name="Liu Z."/>
            <person name="Lyons E."/>
            <person name="Wicker T."/>
            <person name="Salzberg S.L."/>
            <person name="Devos K.M."/>
            <person name="Dvorak J."/>
        </authorList>
    </citation>
    <scope>NUCLEOTIDE SEQUENCE [LARGE SCALE GENOMIC DNA]</scope>
    <source>
        <strain evidence="2">cv. AL8/78</strain>
    </source>
</reference>
<name>A0A453GY99_AEGTS</name>
<dbReference type="SUPFAM" id="SSF52058">
    <property type="entry name" value="L domain-like"/>
    <property type="match status" value="1"/>
</dbReference>
<dbReference type="EnsemblPlants" id="AET3Gv21257300.5">
    <property type="protein sequence ID" value="AET3Gv21257300.5"/>
    <property type="gene ID" value="AET3Gv21257300"/>
</dbReference>
<dbReference type="Gramene" id="AET3Gv21257300.3">
    <property type="protein sequence ID" value="AET3Gv21257300.3"/>
    <property type="gene ID" value="AET3Gv21257300"/>
</dbReference>
<dbReference type="InterPro" id="IPR032675">
    <property type="entry name" value="LRR_dom_sf"/>
</dbReference>
<protein>
    <recommendedName>
        <fullName evidence="1">R13L1/DRL21-like LRR repeat region domain-containing protein</fullName>
    </recommendedName>
</protein>
<evidence type="ECO:0000313" key="2">
    <source>
        <dbReference type="EnsemblPlants" id="AET3Gv21257300.5"/>
    </source>
</evidence>
<reference evidence="3" key="1">
    <citation type="journal article" date="2014" name="Science">
        <title>Ancient hybridizations among the ancestral genomes of bread wheat.</title>
        <authorList>
            <consortium name="International Wheat Genome Sequencing Consortium,"/>
            <person name="Marcussen T."/>
            <person name="Sandve S.R."/>
            <person name="Heier L."/>
            <person name="Spannagl M."/>
            <person name="Pfeifer M."/>
            <person name="Jakobsen K.S."/>
            <person name="Wulff B.B."/>
            <person name="Steuernagel B."/>
            <person name="Mayer K.F."/>
            <person name="Olsen O.A."/>
        </authorList>
    </citation>
    <scope>NUCLEOTIDE SEQUENCE [LARGE SCALE GENOMIC DNA]</scope>
    <source>
        <strain evidence="3">cv. AL8/78</strain>
    </source>
</reference>
<dbReference type="PANTHER" id="PTHR47186">
    <property type="entry name" value="LEUCINE-RICH REPEAT-CONTAINING PROTEIN 57"/>
    <property type="match status" value="1"/>
</dbReference>
<keyword evidence="3" id="KW-1185">Reference proteome</keyword>
<sequence length="399" mass="45734">MMQALFVYSVIYSKMQNRCALYICQQCTTLWSLYCTTSESLSIFAIYGFCQCLVVIKVYQCLSRFYHLRVLDIRQWYDDRSLLADMANLVKLRHFLVETYKFHSNICNVGKLHNLQELQSFEVRRGRSGFELRELGKLEELGGSLAIYNLEKALVNEAHEAKLLYKNRLQKLTLSWEEGRSNVSPDLEDKVLESLRPHSNLHELCIDGHGGLTCPTWLGTNMSTKGVEGLILKHTNWEFLPPLGELYLIRESGEEYLGCITGTFFRNLKMLKLIGLPRFSRWAANEVCPWYFSLLEVLVVKGCAELTELPFSSNTSCYPSKRDLNLTWFPRLKRIKIVDCPKLRSLPPIPCSHTFCSVRLQGLVGRGLKVLDYSHESSDLNIEGSDALHSLDETVLVVP</sequence>
<dbReference type="Gene3D" id="3.80.10.10">
    <property type="entry name" value="Ribonuclease Inhibitor"/>
    <property type="match status" value="1"/>
</dbReference>
<dbReference type="EnsemblPlants" id="AET3Gv21257300.3">
    <property type="protein sequence ID" value="AET3Gv21257300.3"/>
    <property type="gene ID" value="AET3Gv21257300"/>
</dbReference>
<evidence type="ECO:0000259" key="1">
    <source>
        <dbReference type="Pfam" id="PF25019"/>
    </source>
</evidence>
<feature type="domain" description="R13L1/DRL21-like LRR repeat region" evidence="1">
    <location>
        <begin position="132"/>
        <end position="248"/>
    </location>
</feature>
<reference evidence="2" key="4">
    <citation type="submission" date="2019-03" db="UniProtKB">
        <authorList>
            <consortium name="EnsemblPlants"/>
        </authorList>
    </citation>
    <scope>IDENTIFICATION</scope>
</reference>
<dbReference type="STRING" id="200361.A0A453GY99"/>
<evidence type="ECO:0000313" key="3">
    <source>
        <dbReference type="Proteomes" id="UP000015105"/>
    </source>
</evidence>
<dbReference type="Proteomes" id="UP000015105">
    <property type="component" value="Chromosome 3D"/>
</dbReference>
<proteinExistence type="predicted"/>
<reference evidence="2" key="5">
    <citation type="journal article" date="2021" name="G3 (Bethesda)">
        <title>Aegilops tauschii genome assembly Aet v5.0 features greater sequence contiguity and improved annotation.</title>
        <authorList>
            <person name="Wang L."/>
            <person name="Zhu T."/>
            <person name="Rodriguez J.C."/>
            <person name="Deal K.R."/>
            <person name="Dubcovsky J."/>
            <person name="McGuire P.E."/>
            <person name="Lux T."/>
            <person name="Spannagl M."/>
            <person name="Mayer K.F.X."/>
            <person name="Baldrich P."/>
            <person name="Meyers B.C."/>
            <person name="Huo N."/>
            <person name="Gu Y.Q."/>
            <person name="Zhou H."/>
            <person name="Devos K.M."/>
            <person name="Bennetzen J.L."/>
            <person name="Unver T."/>
            <person name="Budak H."/>
            <person name="Gulick P.J."/>
            <person name="Galiba G."/>
            <person name="Kalapos B."/>
            <person name="Nelson D.R."/>
            <person name="Li P."/>
            <person name="You F.M."/>
            <person name="Luo M.C."/>
            <person name="Dvorak J."/>
        </authorList>
    </citation>
    <scope>NUCLEOTIDE SEQUENCE [LARGE SCALE GENOMIC DNA]</scope>
    <source>
        <strain evidence="2">cv. AL8/78</strain>
    </source>
</reference>
<reference evidence="3" key="2">
    <citation type="journal article" date="2017" name="Nat. Plants">
        <title>The Aegilops tauschii genome reveals multiple impacts of transposons.</title>
        <authorList>
            <person name="Zhao G."/>
            <person name="Zou C."/>
            <person name="Li K."/>
            <person name="Wang K."/>
            <person name="Li T."/>
            <person name="Gao L."/>
            <person name="Zhang X."/>
            <person name="Wang H."/>
            <person name="Yang Z."/>
            <person name="Liu X."/>
            <person name="Jiang W."/>
            <person name="Mao L."/>
            <person name="Kong X."/>
            <person name="Jiao Y."/>
            <person name="Jia J."/>
        </authorList>
    </citation>
    <scope>NUCLEOTIDE SEQUENCE [LARGE SCALE GENOMIC DNA]</scope>
    <source>
        <strain evidence="3">cv. AL8/78</strain>
    </source>
</reference>
<dbReference type="EnsemblPlants" id="AET3Gv21257300.1">
    <property type="protein sequence ID" value="AET3Gv21257300.1"/>
    <property type="gene ID" value="AET3Gv21257300"/>
</dbReference>